<evidence type="ECO:0000256" key="2">
    <source>
        <dbReference type="SAM" id="SignalP"/>
    </source>
</evidence>
<sequence length="370" mass="40285">MKKFFAILLAFVMVFGLAACGGSDTTDEDAATDALKVGFIYIGSINDGGYTQAQHAGTVAMEKYFKGKVKTLYQENVSDSDKSAAMTAAINLMDQGCTVIVGTSYGFMDALDELANSDEYKDIKFLHFSGNKMNDTNFGNYFGATEEPRYLTGIIAGMMTETNKLGYVGAYPYTEVQIGINAFTLGAQSVNPDVEVKVVYINSWYDPEKERSAADELLAQGCDIITQHCDTTGPQVAAAESGKYAIGYNVDNSQVEAVKPAYLTSAIWHHEKFLIPTVEKILAGTWTPESYYGTMADGYMDIAPMTDLVPADVQTKVNEVRDQMIAGEFHPFSGEIYYNDGKVLCEEGQTLDRAAIWSINGLVKGAKGNN</sequence>
<reference evidence="4 5" key="1">
    <citation type="submission" date="2020-02" db="EMBL/GenBank/DDBJ databases">
        <authorList>
            <person name="Kim Y.B."/>
            <person name="Roh S.W."/>
        </authorList>
    </citation>
    <scope>NUCLEOTIDE SEQUENCE [LARGE SCALE GENOMIC DNA]</scope>
    <source>
        <strain evidence="4 5">DSM 103574</strain>
    </source>
</reference>
<feature type="signal peptide" evidence="2">
    <location>
        <begin position="1"/>
        <end position="18"/>
    </location>
</feature>
<dbReference type="Pfam" id="PF02608">
    <property type="entry name" value="Bmp"/>
    <property type="match status" value="1"/>
</dbReference>
<proteinExistence type="predicted"/>
<evidence type="ECO:0000256" key="1">
    <source>
        <dbReference type="ARBA" id="ARBA00022729"/>
    </source>
</evidence>
<protein>
    <submittedName>
        <fullName evidence="4">BMP family ABC transporter substrate-binding protein</fullName>
    </submittedName>
</protein>
<dbReference type="InterPro" id="IPR003760">
    <property type="entry name" value="PnrA-like"/>
</dbReference>
<dbReference type="Gene3D" id="3.40.50.2300">
    <property type="match status" value="2"/>
</dbReference>
<accession>A0A858BTJ1</accession>
<evidence type="ECO:0000259" key="3">
    <source>
        <dbReference type="Pfam" id="PF02608"/>
    </source>
</evidence>
<dbReference type="AlphaFoldDB" id="A0A858BTJ1"/>
<feature type="domain" description="ABC transporter substrate-binding protein PnrA-like" evidence="3">
    <location>
        <begin position="35"/>
        <end position="324"/>
    </location>
</feature>
<dbReference type="PANTHER" id="PTHR43208">
    <property type="entry name" value="ABC TRANSPORTER SUBSTRATE-BINDING PROTEIN"/>
    <property type="match status" value="1"/>
</dbReference>
<dbReference type="RefSeq" id="WP_163065282.1">
    <property type="nucleotide sequence ID" value="NZ_CP048649.1"/>
</dbReference>
<dbReference type="PROSITE" id="PS51257">
    <property type="entry name" value="PROKAR_LIPOPROTEIN"/>
    <property type="match status" value="1"/>
</dbReference>
<organism evidence="4 5">
    <name type="scientific">Aminipila butyrica</name>
    <dbReference type="NCBI Taxonomy" id="433296"/>
    <lineage>
        <taxon>Bacteria</taxon>
        <taxon>Bacillati</taxon>
        <taxon>Bacillota</taxon>
        <taxon>Clostridia</taxon>
        <taxon>Peptostreptococcales</taxon>
        <taxon>Anaerovoracaceae</taxon>
        <taxon>Aminipila</taxon>
    </lineage>
</organism>
<dbReference type="PANTHER" id="PTHR43208:SF1">
    <property type="entry name" value="ABC TRANSPORTER SUBSTRATE-BINDING PROTEIN"/>
    <property type="match status" value="1"/>
</dbReference>
<keyword evidence="1 2" id="KW-0732">Signal</keyword>
<dbReference type="CDD" id="cd19963">
    <property type="entry name" value="PBP1_BMP-like"/>
    <property type="match status" value="1"/>
</dbReference>
<keyword evidence="5" id="KW-1185">Reference proteome</keyword>
<evidence type="ECO:0000313" key="4">
    <source>
        <dbReference type="EMBL" id="QIB68415.1"/>
    </source>
</evidence>
<name>A0A858BTJ1_9FIRM</name>
<dbReference type="KEGG" id="abut:Ami103574_03375"/>
<dbReference type="Proteomes" id="UP000466848">
    <property type="component" value="Chromosome"/>
</dbReference>
<dbReference type="InterPro" id="IPR052910">
    <property type="entry name" value="ABC-Purine-Binding"/>
</dbReference>
<evidence type="ECO:0000313" key="5">
    <source>
        <dbReference type="Proteomes" id="UP000466848"/>
    </source>
</evidence>
<dbReference type="GO" id="GO:0005886">
    <property type="term" value="C:plasma membrane"/>
    <property type="evidence" value="ECO:0007669"/>
    <property type="project" value="InterPro"/>
</dbReference>
<dbReference type="EMBL" id="CP048649">
    <property type="protein sequence ID" value="QIB68415.1"/>
    <property type="molecule type" value="Genomic_DNA"/>
</dbReference>
<feature type="chain" id="PRO_5038511563" evidence="2">
    <location>
        <begin position="19"/>
        <end position="370"/>
    </location>
</feature>
<gene>
    <name evidence="4" type="ORF">Ami103574_03375</name>
</gene>